<dbReference type="AlphaFoldDB" id="A0A0H5SG18"/>
<dbReference type="Proteomes" id="UP000236497">
    <property type="component" value="Unassembled WGS sequence"/>
</dbReference>
<dbReference type="Gene3D" id="3.90.226.10">
    <property type="entry name" value="2-enoyl-CoA Hydratase, Chain A, domain 1"/>
    <property type="match status" value="1"/>
</dbReference>
<organism evidence="2 3">
    <name type="scientific">Herbinix hemicellulosilytica</name>
    <dbReference type="NCBI Taxonomy" id="1564487"/>
    <lineage>
        <taxon>Bacteria</taxon>
        <taxon>Bacillati</taxon>
        <taxon>Bacillota</taxon>
        <taxon>Clostridia</taxon>
        <taxon>Lachnospirales</taxon>
        <taxon>Lachnospiraceae</taxon>
        <taxon>Herbinix</taxon>
    </lineage>
</organism>
<keyword evidence="3" id="KW-1185">Reference proteome</keyword>
<dbReference type="GO" id="GO:0006508">
    <property type="term" value="P:proteolysis"/>
    <property type="evidence" value="ECO:0007669"/>
    <property type="project" value="InterPro"/>
</dbReference>
<accession>A0A0H5SG18</accession>
<dbReference type="Pfam" id="PF03572">
    <property type="entry name" value="Peptidase_S41"/>
    <property type="match status" value="1"/>
</dbReference>
<dbReference type="SUPFAM" id="SSF52096">
    <property type="entry name" value="ClpP/crotonase"/>
    <property type="match status" value="1"/>
</dbReference>
<dbReference type="GO" id="GO:0008236">
    <property type="term" value="F:serine-type peptidase activity"/>
    <property type="evidence" value="ECO:0007669"/>
    <property type="project" value="InterPro"/>
</dbReference>
<evidence type="ECO:0000313" key="3">
    <source>
        <dbReference type="Proteomes" id="UP000236497"/>
    </source>
</evidence>
<gene>
    <name evidence="2" type="ORF">HHT355_1235</name>
</gene>
<dbReference type="InterPro" id="IPR029045">
    <property type="entry name" value="ClpP/crotonase-like_dom_sf"/>
</dbReference>
<protein>
    <recommendedName>
        <fullName evidence="1">Tail specific protease domain-containing protein</fullName>
    </recommendedName>
</protein>
<dbReference type="EMBL" id="CVTD020000015">
    <property type="protein sequence ID" value="CRZ34437.1"/>
    <property type="molecule type" value="Genomic_DNA"/>
</dbReference>
<dbReference type="InterPro" id="IPR005151">
    <property type="entry name" value="Tail-specific_protease"/>
</dbReference>
<reference evidence="2 3" key="1">
    <citation type="submission" date="2015-06" db="EMBL/GenBank/DDBJ databases">
        <authorList>
            <person name="Wibberg Daniel"/>
        </authorList>
    </citation>
    <scope>NUCLEOTIDE SEQUENCE [LARGE SCALE GENOMIC DNA]</scope>
    <source>
        <strain evidence="2 3">T3/55T</strain>
    </source>
</reference>
<evidence type="ECO:0000259" key="1">
    <source>
        <dbReference type="Pfam" id="PF03572"/>
    </source>
</evidence>
<evidence type="ECO:0000313" key="2">
    <source>
        <dbReference type="EMBL" id="CRZ34437.1"/>
    </source>
</evidence>
<sequence length="122" mass="13215">MYVLICEATGSAADTFAAIMKNGNHAILVGQNTAGEGLGDTSCVIRLPNSGILISFMGSYGINKDGMSNSKYGTAPDYYVTPNIYDYKKGINIESGLKTINEMLKYDTQLKFIVNKLISEDL</sequence>
<feature type="domain" description="Tail specific protease" evidence="1">
    <location>
        <begin position="1"/>
        <end position="80"/>
    </location>
</feature>
<proteinExistence type="predicted"/>
<dbReference type="RefSeq" id="WP_103202550.1">
    <property type="nucleotide sequence ID" value="NZ_CVTD020000015.1"/>
</dbReference>
<name>A0A0H5SG18_HERHM</name>